<evidence type="ECO:0000256" key="1">
    <source>
        <dbReference type="SAM" id="MobiDB-lite"/>
    </source>
</evidence>
<dbReference type="EnsemblPlants" id="Zm00001eb364650_T002">
    <property type="protein sequence ID" value="Zm00001eb364650_P002"/>
    <property type="gene ID" value="Zm00001eb364650"/>
</dbReference>
<evidence type="ECO:0000313" key="2">
    <source>
        <dbReference type="EnsemblPlants" id="Zm00001eb364650_P002"/>
    </source>
</evidence>
<dbReference type="GeneID" id="103636358"/>
<dbReference type="Proteomes" id="UP000007305">
    <property type="component" value="Chromosome 8"/>
</dbReference>
<dbReference type="OrthoDB" id="751983at2759"/>
<reference evidence="3" key="1">
    <citation type="journal article" date="2009" name="Science">
        <title>The B73 maize genome: complexity, diversity, and dynamics.</title>
        <authorList>
            <person name="Schnable P.S."/>
            <person name="Ware D."/>
            <person name="Fulton R.S."/>
            <person name="Stein J.C."/>
            <person name="Wei F."/>
            <person name="Pasternak S."/>
            <person name="Liang C."/>
            <person name="Zhang J."/>
            <person name="Fulton L."/>
            <person name="Graves T.A."/>
            <person name="Minx P."/>
            <person name="Reily A.D."/>
            <person name="Courtney L."/>
            <person name="Kruchowski S.S."/>
            <person name="Tomlinson C."/>
            <person name="Strong C."/>
            <person name="Delehaunty K."/>
            <person name="Fronick C."/>
            <person name="Courtney B."/>
            <person name="Rock S.M."/>
            <person name="Belter E."/>
            <person name="Du F."/>
            <person name="Kim K."/>
            <person name="Abbott R.M."/>
            <person name="Cotton M."/>
            <person name="Levy A."/>
            <person name="Marchetto P."/>
            <person name="Ochoa K."/>
            <person name="Jackson S.M."/>
            <person name="Gillam B."/>
            <person name="Chen W."/>
            <person name="Yan L."/>
            <person name="Higginbotham J."/>
            <person name="Cardenas M."/>
            <person name="Waligorski J."/>
            <person name="Applebaum E."/>
            <person name="Phelps L."/>
            <person name="Falcone J."/>
            <person name="Kanchi K."/>
            <person name="Thane T."/>
            <person name="Scimone A."/>
            <person name="Thane N."/>
            <person name="Henke J."/>
            <person name="Wang T."/>
            <person name="Ruppert J."/>
            <person name="Shah N."/>
            <person name="Rotter K."/>
            <person name="Hodges J."/>
            <person name="Ingenthron E."/>
            <person name="Cordes M."/>
            <person name="Kohlberg S."/>
            <person name="Sgro J."/>
            <person name="Delgado B."/>
            <person name="Mead K."/>
            <person name="Chinwalla A."/>
            <person name="Leonard S."/>
            <person name="Crouse K."/>
            <person name="Collura K."/>
            <person name="Kudrna D."/>
            <person name="Currie J."/>
            <person name="He R."/>
            <person name="Angelova A."/>
            <person name="Rajasekar S."/>
            <person name="Mueller T."/>
            <person name="Lomeli R."/>
            <person name="Scara G."/>
            <person name="Ko A."/>
            <person name="Delaney K."/>
            <person name="Wissotski M."/>
            <person name="Lopez G."/>
            <person name="Campos D."/>
            <person name="Braidotti M."/>
            <person name="Ashley E."/>
            <person name="Golser W."/>
            <person name="Kim H."/>
            <person name="Lee S."/>
            <person name="Lin J."/>
            <person name="Dujmic Z."/>
            <person name="Kim W."/>
            <person name="Talag J."/>
            <person name="Zuccolo A."/>
            <person name="Fan C."/>
            <person name="Sebastian A."/>
            <person name="Kramer M."/>
            <person name="Spiegel L."/>
            <person name="Nascimento L."/>
            <person name="Zutavern T."/>
            <person name="Miller B."/>
            <person name="Ambroise C."/>
            <person name="Muller S."/>
            <person name="Spooner W."/>
            <person name="Narechania A."/>
            <person name="Ren L."/>
            <person name="Wei S."/>
            <person name="Kumari S."/>
            <person name="Faga B."/>
            <person name="Levy M.J."/>
            <person name="McMahan L."/>
            <person name="Van Buren P."/>
            <person name="Vaughn M.W."/>
            <person name="Ying K."/>
            <person name="Yeh C.-T."/>
            <person name="Emrich S.J."/>
            <person name="Jia Y."/>
            <person name="Kalyanaraman A."/>
            <person name="Hsia A.-P."/>
            <person name="Barbazuk W.B."/>
            <person name="Baucom R.S."/>
            <person name="Brutnell T.P."/>
            <person name="Carpita N.C."/>
            <person name="Chaparro C."/>
            <person name="Chia J.-M."/>
            <person name="Deragon J.-M."/>
            <person name="Estill J.C."/>
            <person name="Fu Y."/>
            <person name="Jeddeloh J.A."/>
            <person name="Han Y."/>
            <person name="Lee H."/>
            <person name="Li P."/>
            <person name="Lisch D.R."/>
            <person name="Liu S."/>
            <person name="Liu Z."/>
            <person name="Nagel D.H."/>
            <person name="McCann M.C."/>
            <person name="SanMiguel P."/>
            <person name="Myers A.M."/>
            <person name="Nettleton D."/>
            <person name="Nguyen J."/>
            <person name="Penning B.W."/>
            <person name="Ponnala L."/>
            <person name="Schneider K.L."/>
            <person name="Schwartz D.C."/>
            <person name="Sharma A."/>
            <person name="Soderlund C."/>
            <person name="Springer N.M."/>
            <person name="Sun Q."/>
            <person name="Wang H."/>
            <person name="Waterman M."/>
            <person name="Westerman R."/>
            <person name="Wolfgruber T.K."/>
            <person name="Yang L."/>
            <person name="Yu Y."/>
            <person name="Zhang L."/>
            <person name="Zhou S."/>
            <person name="Zhu Q."/>
            <person name="Bennetzen J.L."/>
            <person name="Dawe R.K."/>
            <person name="Jiang J."/>
            <person name="Jiang N."/>
            <person name="Presting G.G."/>
            <person name="Wessler S.R."/>
            <person name="Aluru S."/>
            <person name="Martienssen R.A."/>
            <person name="Clifton S.W."/>
            <person name="McCombie W.R."/>
            <person name="Wing R.A."/>
            <person name="Wilson R.K."/>
        </authorList>
    </citation>
    <scope>NUCLEOTIDE SEQUENCE [LARGE SCALE GENOMIC DNA]</scope>
    <source>
        <strain evidence="3">cv. B73</strain>
    </source>
</reference>
<feature type="compositionally biased region" description="Low complexity" evidence="1">
    <location>
        <begin position="96"/>
        <end position="108"/>
    </location>
</feature>
<feature type="region of interest" description="Disordered" evidence="1">
    <location>
        <begin position="1"/>
        <end position="20"/>
    </location>
</feature>
<dbReference type="PANTHER" id="PTHR39104">
    <property type="entry name" value="AMINO ACID-LIGASE"/>
    <property type="match status" value="1"/>
</dbReference>
<gene>
    <name evidence="2" type="primary">LOC103636358</name>
</gene>
<evidence type="ECO:0000313" key="3">
    <source>
        <dbReference type="Proteomes" id="UP000007305"/>
    </source>
</evidence>
<name>A0A804QXD6_MAIZE</name>
<sequence length="232" mass="24971">MGSPLRTVHLRRSSPSSPADTVAITVDGGSGVDLARVGLALGLDPASVRPNGYFLSRGPGHVCSAVTWRALLAFFAKRGLPTGADAAAPVVVHGRPAAPTAPSSDSATPPCPKRKSGVEVERCPKKSKPQENKSVLPKRRHDVLSDEIILGLKRRLRLDDPIPAKKITQVQCSSETQRPVKFSCGFVNANGKRLWDVETQQPVKFSCSFVNANGKRLRDEEMITSLSCKKAR</sequence>
<reference evidence="2" key="3">
    <citation type="submission" date="2021-05" db="UniProtKB">
        <authorList>
            <consortium name="EnsemblPlants"/>
        </authorList>
    </citation>
    <scope>IDENTIFICATION</scope>
    <source>
        <strain evidence="2">cv. B73</strain>
    </source>
</reference>
<dbReference type="Gramene" id="Zm00001eb364650_T002">
    <property type="protein sequence ID" value="Zm00001eb364650_P002"/>
    <property type="gene ID" value="Zm00001eb364650"/>
</dbReference>
<reference evidence="2" key="2">
    <citation type="submission" date="2019-07" db="EMBL/GenBank/DDBJ databases">
        <authorList>
            <person name="Seetharam A."/>
            <person name="Woodhouse M."/>
            <person name="Cannon E."/>
        </authorList>
    </citation>
    <scope>NUCLEOTIDE SEQUENCE [LARGE SCALE GENOMIC DNA]</scope>
    <source>
        <strain evidence="2">cv. B73</strain>
    </source>
</reference>
<proteinExistence type="predicted"/>
<feature type="compositionally biased region" description="Basic and acidic residues" evidence="1">
    <location>
        <begin position="116"/>
        <end position="131"/>
    </location>
</feature>
<dbReference type="KEGG" id="zma:103636358"/>
<dbReference type="PANTHER" id="PTHR39104:SF1">
    <property type="entry name" value="AMINO ACID-LIGASE"/>
    <property type="match status" value="1"/>
</dbReference>
<accession>A0A804QXD6</accession>
<keyword evidence="3" id="KW-1185">Reference proteome</keyword>
<feature type="region of interest" description="Disordered" evidence="1">
    <location>
        <begin position="96"/>
        <end position="137"/>
    </location>
</feature>
<organism evidence="2 3">
    <name type="scientific">Zea mays</name>
    <name type="common">Maize</name>
    <dbReference type="NCBI Taxonomy" id="4577"/>
    <lineage>
        <taxon>Eukaryota</taxon>
        <taxon>Viridiplantae</taxon>
        <taxon>Streptophyta</taxon>
        <taxon>Embryophyta</taxon>
        <taxon>Tracheophyta</taxon>
        <taxon>Spermatophyta</taxon>
        <taxon>Magnoliopsida</taxon>
        <taxon>Liliopsida</taxon>
        <taxon>Poales</taxon>
        <taxon>Poaceae</taxon>
        <taxon>PACMAD clade</taxon>
        <taxon>Panicoideae</taxon>
        <taxon>Andropogonodae</taxon>
        <taxon>Andropogoneae</taxon>
        <taxon>Tripsacinae</taxon>
        <taxon>Zea</taxon>
    </lineage>
</organism>
<dbReference type="AlphaFoldDB" id="A0A804QXD6"/>
<dbReference type="InParanoid" id="A0A804QXD6"/>
<protein>
    <submittedName>
        <fullName evidence="2">Uncharacterized protein</fullName>
    </submittedName>
</protein>
<dbReference type="RefSeq" id="XP_008656940.1">
    <property type="nucleotide sequence ID" value="XM_008658718.4"/>
</dbReference>